<keyword evidence="1" id="KW-0227">DNA damage</keyword>
<dbReference type="Gene3D" id="3.40.470.10">
    <property type="entry name" value="Uracil-DNA glycosylase-like domain"/>
    <property type="match status" value="1"/>
</dbReference>
<dbReference type="Proteomes" id="UP000611521">
    <property type="component" value="Unassembled WGS sequence"/>
</dbReference>
<evidence type="ECO:0000256" key="3">
    <source>
        <dbReference type="ARBA" id="ARBA00023204"/>
    </source>
</evidence>
<dbReference type="InterPro" id="IPR036895">
    <property type="entry name" value="Uracil-DNA_glycosylase-like_sf"/>
</dbReference>
<evidence type="ECO:0000256" key="2">
    <source>
        <dbReference type="ARBA" id="ARBA00022801"/>
    </source>
</evidence>
<evidence type="ECO:0000256" key="4">
    <source>
        <dbReference type="SAM" id="MobiDB-lite"/>
    </source>
</evidence>
<keyword evidence="2" id="KW-0378">Hydrolase</keyword>
<feature type="region of interest" description="Disordered" evidence="4">
    <location>
        <begin position="1"/>
        <end position="29"/>
    </location>
</feature>
<keyword evidence="7" id="KW-1185">Reference proteome</keyword>
<reference evidence="6 7" key="1">
    <citation type="submission" date="2020-08" db="EMBL/GenBank/DDBJ databases">
        <title>A Genomic Blueprint of the Chicken Gut Microbiome.</title>
        <authorList>
            <person name="Gilroy R."/>
            <person name="Ravi A."/>
            <person name="Getino M."/>
            <person name="Pursley I."/>
            <person name="Horton D.L."/>
            <person name="Alikhan N.-F."/>
            <person name="Baker D."/>
            <person name="Gharbi K."/>
            <person name="Hall N."/>
            <person name="Watson M."/>
            <person name="Adriaenssens E.M."/>
            <person name="Foster-Nyarko E."/>
            <person name="Jarju S."/>
            <person name="Secka A."/>
            <person name="Antonio M."/>
            <person name="Oren A."/>
            <person name="Chaudhuri R."/>
            <person name="La Ragione R.M."/>
            <person name="Hildebrand F."/>
            <person name="Pallen M.J."/>
        </authorList>
    </citation>
    <scope>NUCLEOTIDE SEQUENCE [LARGE SCALE GENOMIC DNA]</scope>
    <source>
        <strain evidence="6 7">Re1</strain>
    </source>
</reference>
<dbReference type="PANTHER" id="PTHR12159:SF9">
    <property type="entry name" value="G_T MISMATCH-SPECIFIC THYMINE DNA GLYCOSYLASE"/>
    <property type="match status" value="1"/>
</dbReference>
<dbReference type="InterPro" id="IPR015637">
    <property type="entry name" value="MUG/TDG"/>
</dbReference>
<proteinExistence type="predicted"/>
<evidence type="ECO:0000259" key="5">
    <source>
        <dbReference type="Pfam" id="PF03167"/>
    </source>
</evidence>
<evidence type="ECO:0000256" key="1">
    <source>
        <dbReference type="ARBA" id="ARBA00022763"/>
    </source>
</evidence>
<dbReference type="Pfam" id="PF03167">
    <property type="entry name" value="UDG"/>
    <property type="match status" value="1"/>
</dbReference>
<dbReference type="SUPFAM" id="SSF52141">
    <property type="entry name" value="Uracil-DNA glycosylase-like"/>
    <property type="match status" value="1"/>
</dbReference>
<protein>
    <submittedName>
        <fullName evidence="6">Mismatch-specific DNA-glycosylase</fullName>
    </submittedName>
</protein>
<gene>
    <name evidence="6" type="ORF">H9633_02070</name>
</gene>
<accession>A0ABR8W267</accession>
<dbReference type="RefSeq" id="WP_191711914.1">
    <property type="nucleotide sequence ID" value="NZ_JACSPX010000001.1"/>
</dbReference>
<sequence length="231" mass="24679">MSASGSAADALPADWSPWRAPSPLDGRRPSPVDLAHAAAAWLRRDDVLPYPTDAESAGRVRLLMVGINPRPWTIAVNAPFARLGNRFWSSLAVAGLTDEVVDASRGLSSADERMLAAHGIGMTNLVARPTARADELEAHELHLGGRRLLERVGVLRPRSVAVVGVTAFRTAFSVPRARMGAQEVGALSGWPKDIPLWAVPNPSGPNAHETVESLGEWWRKVWAASAPSSAP</sequence>
<dbReference type="CDD" id="cd10028">
    <property type="entry name" value="UDG-F2_TDG_MUG"/>
    <property type="match status" value="1"/>
</dbReference>
<organism evidence="6 7">
    <name type="scientific">Microbacterium commune</name>
    <dbReference type="NCBI Taxonomy" id="2762219"/>
    <lineage>
        <taxon>Bacteria</taxon>
        <taxon>Bacillati</taxon>
        <taxon>Actinomycetota</taxon>
        <taxon>Actinomycetes</taxon>
        <taxon>Micrococcales</taxon>
        <taxon>Microbacteriaceae</taxon>
        <taxon>Microbacterium</taxon>
    </lineage>
</organism>
<evidence type="ECO:0000313" key="7">
    <source>
        <dbReference type="Proteomes" id="UP000611521"/>
    </source>
</evidence>
<name>A0ABR8W267_9MICO</name>
<feature type="domain" description="Uracil-DNA glycosylase-like" evidence="5">
    <location>
        <begin position="59"/>
        <end position="219"/>
    </location>
</feature>
<dbReference type="PANTHER" id="PTHR12159">
    <property type="entry name" value="G/T AND G/U MISMATCH-SPECIFIC DNA GLYCOSYLASE"/>
    <property type="match status" value="1"/>
</dbReference>
<comment type="caution">
    <text evidence="6">The sequence shown here is derived from an EMBL/GenBank/DDBJ whole genome shotgun (WGS) entry which is preliminary data.</text>
</comment>
<dbReference type="InterPro" id="IPR005122">
    <property type="entry name" value="Uracil-DNA_glycosylase-like"/>
</dbReference>
<keyword evidence="3" id="KW-0234">DNA repair</keyword>
<evidence type="ECO:0000313" key="6">
    <source>
        <dbReference type="EMBL" id="MBD8011083.1"/>
    </source>
</evidence>
<dbReference type="EMBL" id="JACSPX010000001">
    <property type="protein sequence ID" value="MBD8011083.1"/>
    <property type="molecule type" value="Genomic_DNA"/>
</dbReference>